<accession>A0A1Q5UKD8</accession>
<proteinExistence type="predicted"/>
<comment type="caution">
    <text evidence="2">The sequence shown here is derived from an EMBL/GenBank/DDBJ whole genome shotgun (WGS) entry which is preliminary data.</text>
</comment>
<dbReference type="AlphaFoldDB" id="A0A1Q5UKD8"/>
<keyword evidence="3" id="KW-1185">Reference proteome</keyword>
<evidence type="ECO:0000313" key="3">
    <source>
        <dbReference type="Proteomes" id="UP000186955"/>
    </source>
</evidence>
<organism evidence="2 3">
    <name type="scientific">Penicillium subrubescens</name>
    <dbReference type="NCBI Taxonomy" id="1316194"/>
    <lineage>
        <taxon>Eukaryota</taxon>
        <taxon>Fungi</taxon>
        <taxon>Dikarya</taxon>
        <taxon>Ascomycota</taxon>
        <taxon>Pezizomycotina</taxon>
        <taxon>Eurotiomycetes</taxon>
        <taxon>Eurotiomycetidae</taxon>
        <taxon>Eurotiales</taxon>
        <taxon>Aspergillaceae</taxon>
        <taxon>Penicillium</taxon>
    </lineage>
</organism>
<feature type="chain" id="PRO_5012841081" description="Ecp2 effector protein domain-containing protein" evidence="1">
    <location>
        <begin position="23"/>
        <end position="149"/>
    </location>
</feature>
<dbReference type="OrthoDB" id="4385162at2759"/>
<feature type="signal peptide" evidence="1">
    <location>
        <begin position="1"/>
        <end position="22"/>
    </location>
</feature>
<sequence>MQFTSVIPFLISFALFFQGIEAFARSKLDQYTSETCDGKFGDGDRYRTQRDVNIKSGRCIDINSSTESIWLGRGTGLSWRRKMTAYSETGCPSNKRIDFLDEKSGYYTTKSGVRVPHGNCIPVDYMFVGSQGVDQKYQGRLMSVKFDHF</sequence>
<evidence type="ECO:0000256" key="1">
    <source>
        <dbReference type="SAM" id="SignalP"/>
    </source>
</evidence>
<evidence type="ECO:0000313" key="2">
    <source>
        <dbReference type="EMBL" id="OKP12913.1"/>
    </source>
</evidence>
<evidence type="ECO:0008006" key="4">
    <source>
        <dbReference type="Google" id="ProtNLM"/>
    </source>
</evidence>
<protein>
    <recommendedName>
        <fullName evidence="4">Ecp2 effector protein domain-containing protein</fullName>
    </recommendedName>
</protein>
<dbReference type="Proteomes" id="UP000186955">
    <property type="component" value="Unassembled WGS sequence"/>
</dbReference>
<reference evidence="2 3" key="1">
    <citation type="submission" date="2016-10" db="EMBL/GenBank/DDBJ databases">
        <title>Genome sequence of the ascomycete fungus Penicillium subrubescens.</title>
        <authorList>
            <person name="De Vries R.P."/>
            <person name="Peng M."/>
            <person name="Dilokpimol A."/>
            <person name="Hilden K."/>
            <person name="Makela M.R."/>
            <person name="Grigoriev I."/>
            <person name="Riley R."/>
            <person name="Granchi Z."/>
        </authorList>
    </citation>
    <scope>NUCLEOTIDE SEQUENCE [LARGE SCALE GENOMIC DNA]</scope>
    <source>
        <strain evidence="2 3">CBS 132785</strain>
    </source>
</reference>
<keyword evidence="1" id="KW-0732">Signal</keyword>
<dbReference type="EMBL" id="MNBE01000167">
    <property type="protein sequence ID" value="OKP12913.1"/>
    <property type="molecule type" value="Genomic_DNA"/>
</dbReference>
<gene>
    <name evidence="2" type="ORF">PENSUB_1404</name>
</gene>
<name>A0A1Q5UKD8_9EURO</name>